<dbReference type="AlphaFoldDB" id="A0AAV7V3Z4"/>
<dbReference type="EMBL" id="JANPWB010000004">
    <property type="protein sequence ID" value="KAJ1196120.1"/>
    <property type="molecule type" value="Genomic_DNA"/>
</dbReference>
<organism evidence="2 3">
    <name type="scientific">Pleurodeles waltl</name>
    <name type="common">Iberian ribbed newt</name>
    <dbReference type="NCBI Taxonomy" id="8319"/>
    <lineage>
        <taxon>Eukaryota</taxon>
        <taxon>Metazoa</taxon>
        <taxon>Chordata</taxon>
        <taxon>Craniata</taxon>
        <taxon>Vertebrata</taxon>
        <taxon>Euteleostomi</taxon>
        <taxon>Amphibia</taxon>
        <taxon>Batrachia</taxon>
        <taxon>Caudata</taxon>
        <taxon>Salamandroidea</taxon>
        <taxon>Salamandridae</taxon>
        <taxon>Pleurodelinae</taxon>
        <taxon>Pleurodeles</taxon>
    </lineage>
</organism>
<comment type="caution">
    <text evidence="2">The sequence shown here is derived from an EMBL/GenBank/DDBJ whole genome shotgun (WGS) entry which is preliminary data.</text>
</comment>
<protein>
    <submittedName>
        <fullName evidence="2">Uncharacterized protein</fullName>
    </submittedName>
</protein>
<gene>
    <name evidence="2" type="ORF">NDU88_005379</name>
</gene>
<evidence type="ECO:0000256" key="1">
    <source>
        <dbReference type="SAM" id="MobiDB-lite"/>
    </source>
</evidence>
<name>A0AAV7V3Z4_PLEWA</name>
<evidence type="ECO:0000313" key="3">
    <source>
        <dbReference type="Proteomes" id="UP001066276"/>
    </source>
</evidence>
<dbReference type="Proteomes" id="UP001066276">
    <property type="component" value="Chromosome 2_2"/>
</dbReference>
<proteinExistence type="predicted"/>
<accession>A0AAV7V3Z4</accession>
<keyword evidence="3" id="KW-1185">Reference proteome</keyword>
<reference evidence="2" key="1">
    <citation type="journal article" date="2022" name="bioRxiv">
        <title>Sequencing and chromosome-scale assembly of the giantPleurodeles waltlgenome.</title>
        <authorList>
            <person name="Brown T."/>
            <person name="Elewa A."/>
            <person name="Iarovenko S."/>
            <person name="Subramanian E."/>
            <person name="Araus A.J."/>
            <person name="Petzold A."/>
            <person name="Susuki M."/>
            <person name="Suzuki K.-i.T."/>
            <person name="Hayashi T."/>
            <person name="Toyoda A."/>
            <person name="Oliveira C."/>
            <person name="Osipova E."/>
            <person name="Leigh N.D."/>
            <person name="Simon A."/>
            <person name="Yun M.H."/>
        </authorList>
    </citation>
    <scope>NUCLEOTIDE SEQUENCE</scope>
    <source>
        <strain evidence="2">20211129_DDA</strain>
        <tissue evidence="2">Liver</tissue>
    </source>
</reference>
<evidence type="ECO:0000313" key="2">
    <source>
        <dbReference type="EMBL" id="KAJ1196120.1"/>
    </source>
</evidence>
<feature type="region of interest" description="Disordered" evidence="1">
    <location>
        <begin position="1"/>
        <end position="55"/>
    </location>
</feature>
<sequence length="88" mass="9112">MALAGASRPALPGVRGKKPRRPGSAGVGENGVRAGPSPKVTSKSEMGKCQGNASCGCKEASTGQKKLRFLLEQKGLETSSLVDEFRLP</sequence>